<evidence type="ECO:0000313" key="2">
    <source>
        <dbReference type="WBParaSite" id="Minc3s02179g28716"/>
    </source>
</evidence>
<dbReference type="WBParaSite" id="Minc3s02179g28716">
    <property type="protein sequence ID" value="Minc3s02179g28716"/>
    <property type="gene ID" value="Minc3s02179g28716"/>
</dbReference>
<dbReference type="AlphaFoldDB" id="A0A914MM35"/>
<evidence type="ECO:0000313" key="1">
    <source>
        <dbReference type="Proteomes" id="UP000887563"/>
    </source>
</evidence>
<accession>A0A914MM35</accession>
<keyword evidence="1" id="KW-1185">Reference proteome</keyword>
<proteinExistence type="predicted"/>
<organism evidence="1 2">
    <name type="scientific">Meloidogyne incognita</name>
    <name type="common">Southern root-knot nematode worm</name>
    <name type="synonym">Oxyuris incognita</name>
    <dbReference type="NCBI Taxonomy" id="6306"/>
    <lineage>
        <taxon>Eukaryota</taxon>
        <taxon>Metazoa</taxon>
        <taxon>Ecdysozoa</taxon>
        <taxon>Nematoda</taxon>
        <taxon>Chromadorea</taxon>
        <taxon>Rhabditida</taxon>
        <taxon>Tylenchina</taxon>
        <taxon>Tylenchomorpha</taxon>
        <taxon>Tylenchoidea</taxon>
        <taxon>Meloidogynidae</taxon>
        <taxon>Meloidogyninae</taxon>
        <taxon>Meloidogyne</taxon>
        <taxon>Meloidogyne incognita group</taxon>
    </lineage>
</organism>
<protein>
    <submittedName>
        <fullName evidence="2">PPPDE domain-containing protein</fullName>
    </submittedName>
</protein>
<dbReference type="Proteomes" id="UP000887563">
    <property type="component" value="Unplaced"/>
</dbReference>
<sequence length="227" mass="26764">MGSVNSKIDDSWRIIWNLETSLWPRFAALRRKEAMSDRPSPNTIPCGHYRCSTATEIWRNRLTHSIVVVKYRCNYCREEFYRSYDFTVDGVRVSFGRPEESKVIYDWKVHCTEGLTFSQIEKLSENVKTSVRFFFSTEKYDLLKYNCHDWALAFEKLLRSQNNCSKNCKGCKKYKWEYFPLKIQTWMISDTAKISLILYAQYGGNKHAKTILNLLEGIETIEGIKKL</sequence>
<name>A0A914MM35_MELIC</name>
<reference evidence="2" key="1">
    <citation type="submission" date="2022-11" db="UniProtKB">
        <authorList>
            <consortium name="WormBaseParasite"/>
        </authorList>
    </citation>
    <scope>IDENTIFICATION</scope>
</reference>